<evidence type="ECO:0000256" key="3">
    <source>
        <dbReference type="ARBA" id="ARBA00022679"/>
    </source>
</evidence>
<dbReference type="InterPro" id="IPR014729">
    <property type="entry name" value="Rossmann-like_a/b/a_fold"/>
</dbReference>
<evidence type="ECO:0000313" key="10">
    <source>
        <dbReference type="EMBL" id="KAL1498507.1"/>
    </source>
</evidence>
<dbReference type="GO" id="GO:0005737">
    <property type="term" value="C:cytoplasm"/>
    <property type="evidence" value="ECO:0007669"/>
    <property type="project" value="TreeGrafter"/>
</dbReference>
<sequence>MPTAVLVTSLVLRLTLAAAHARGLRTSFPRVSMNGSHGGVVAGTAELQRLIDSIGSDAPPRVELTFSPSPPPANAEANASDEMIGVLDSSFNPPTTAHLAMMRMAAQQFGFARVLLLLAKQNADKPVIGASLAQRLQMMHLIAASDPRGATWCGITAHPLFVDKAAALRSLFGERARVFVLVGFDTWVRITDPKYYEAGALDKVLAQLFAAVDVVVTSREASNEEDAMSLQAQREHVERVAPKCNGRLHFMSNDPAMARLSSSLLRATMASGDLERAREILPECLHEFVISEGLYPSNAKSDDTSSVGHEVDP</sequence>
<dbReference type="Proteomes" id="UP001515480">
    <property type="component" value="Unassembled WGS sequence"/>
</dbReference>
<dbReference type="GO" id="GO:0005524">
    <property type="term" value="F:ATP binding"/>
    <property type="evidence" value="ECO:0007669"/>
    <property type="project" value="UniProtKB-KW"/>
</dbReference>
<dbReference type="PANTHER" id="PTHR31285">
    <property type="entry name" value="NICOTINAMIDE MONONUCLEOTIDE ADENYLYLTRANSFERASE"/>
    <property type="match status" value="1"/>
</dbReference>
<dbReference type="PANTHER" id="PTHR31285:SF0">
    <property type="entry name" value="NICOTINAMIDE MONONUCLEOTIDE ADENYLYLTRANSFERASE"/>
    <property type="match status" value="1"/>
</dbReference>
<feature type="signal peptide" evidence="8">
    <location>
        <begin position="1"/>
        <end position="21"/>
    </location>
</feature>
<organism evidence="10 11">
    <name type="scientific">Prymnesium parvum</name>
    <name type="common">Toxic golden alga</name>
    <dbReference type="NCBI Taxonomy" id="97485"/>
    <lineage>
        <taxon>Eukaryota</taxon>
        <taxon>Haptista</taxon>
        <taxon>Haptophyta</taxon>
        <taxon>Prymnesiophyceae</taxon>
        <taxon>Prymnesiales</taxon>
        <taxon>Prymnesiaceae</taxon>
        <taxon>Prymnesium</taxon>
    </lineage>
</organism>
<dbReference type="InterPro" id="IPR005248">
    <property type="entry name" value="NadD/NMNAT"/>
</dbReference>
<reference evidence="10 11" key="1">
    <citation type="journal article" date="2024" name="Science">
        <title>Giant polyketide synthase enzymes in the biosynthesis of giant marine polyether toxins.</title>
        <authorList>
            <person name="Fallon T.R."/>
            <person name="Shende V.V."/>
            <person name="Wierzbicki I.H."/>
            <person name="Pendleton A.L."/>
            <person name="Watervoot N.F."/>
            <person name="Auber R.P."/>
            <person name="Gonzalez D.J."/>
            <person name="Wisecaver J.H."/>
            <person name="Moore B.S."/>
        </authorList>
    </citation>
    <scope>NUCLEOTIDE SEQUENCE [LARGE SCALE GENOMIC DNA]</scope>
    <source>
        <strain evidence="10 11">12B1</strain>
    </source>
</reference>
<dbReference type="Gene3D" id="3.40.50.620">
    <property type="entry name" value="HUPs"/>
    <property type="match status" value="1"/>
</dbReference>
<keyword evidence="4" id="KW-0548">Nucleotidyltransferase</keyword>
<dbReference type="GO" id="GO:0009435">
    <property type="term" value="P:NAD+ biosynthetic process"/>
    <property type="evidence" value="ECO:0007669"/>
    <property type="project" value="InterPro"/>
</dbReference>
<keyword evidence="7" id="KW-0520">NAD</keyword>
<gene>
    <name evidence="10" type="ORF">AB1Y20_013830</name>
</gene>
<evidence type="ECO:0000256" key="6">
    <source>
        <dbReference type="ARBA" id="ARBA00022840"/>
    </source>
</evidence>
<evidence type="ECO:0000259" key="9">
    <source>
        <dbReference type="Pfam" id="PF01467"/>
    </source>
</evidence>
<keyword evidence="11" id="KW-1185">Reference proteome</keyword>
<dbReference type="SUPFAM" id="SSF52374">
    <property type="entry name" value="Nucleotidylyl transferase"/>
    <property type="match status" value="1"/>
</dbReference>
<dbReference type="GO" id="GO:0016887">
    <property type="term" value="F:ATP hydrolysis activity"/>
    <property type="evidence" value="ECO:0007669"/>
    <property type="project" value="TreeGrafter"/>
</dbReference>
<dbReference type="CDD" id="cd02165">
    <property type="entry name" value="NMNAT"/>
    <property type="match status" value="1"/>
</dbReference>
<dbReference type="GO" id="GO:0000309">
    <property type="term" value="F:nicotinamide-nucleotide adenylyltransferase activity"/>
    <property type="evidence" value="ECO:0007669"/>
    <property type="project" value="TreeGrafter"/>
</dbReference>
<keyword evidence="5" id="KW-0547">Nucleotide-binding</keyword>
<evidence type="ECO:0000256" key="2">
    <source>
        <dbReference type="ARBA" id="ARBA00022642"/>
    </source>
</evidence>
<dbReference type="AlphaFoldDB" id="A0AB34IH56"/>
<protein>
    <recommendedName>
        <fullName evidence="9">Cytidyltransferase-like domain-containing protein</fullName>
    </recommendedName>
</protein>
<comment type="pathway">
    <text evidence="1">Cofactor biosynthesis; NAD(+) biosynthesis.</text>
</comment>
<evidence type="ECO:0000256" key="5">
    <source>
        <dbReference type="ARBA" id="ARBA00022741"/>
    </source>
</evidence>
<dbReference type="EMBL" id="JBGBPQ010000027">
    <property type="protein sequence ID" value="KAL1498507.1"/>
    <property type="molecule type" value="Genomic_DNA"/>
</dbReference>
<name>A0AB34IH56_PRYPA</name>
<accession>A0AB34IH56</accession>
<keyword evidence="3" id="KW-0808">Transferase</keyword>
<evidence type="ECO:0000256" key="7">
    <source>
        <dbReference type="ARBA" id="ARBA00023027"/>
    </source>
</evidence>
<feature type="domain" description="Cytidyltransferase-like" evidence="9">
    <location>
        <begin position="88"/>
        <end position="266"/>
    </location>
</feature>
<dbReference type="InterPro" id="IPR004821">
    <property type="entry name" value="Cyt_trans-like"/>
</dbReference>
<dbReference type="GO" id="GO:0005634">
    <property type="term" value="C:nucleus"/>
    <property type="evidence" value="ECO:0007669"/>
    <property type="project" value="TreeGrafter"/>
</dbReference>
<proteinExistence type="predicted"/>
<evidence type="ECO:0000256" key="4">
    <source>
        <dbReference type="ARBA" id="ARBA00022695"/>
    </source>
</evidence>
<keyword evidence="6" id="KW-0067">ATP-binding</keyword>
<evidence type="ECO:0000313" key="11">
    <source>
        <dbReference type="Proteomes" id="UP001515480"/>
    </source>
</evidence>
<keyword evidence="2" id="KW-0662">Pyridine nucleotide biosynthesis</keyword>
<evidence type="ECO:0000256" key="8">
    <source>
        <dbReference type="SAM" id="SignalP"/>
    </source>
</evidence>
<comment type="caution">
    <text evidence="10">The sequence shown here is derived from an EMBL/GenBank/DDBJ whole genome shotgun (WGS) entry which is preliminary data.</text>
</comment>
<dbReference type="Pfam" id="PF01467">
    <property type="entry name" value="CTP_transf_like"/>
    <property type="match status" value="1"/>
</dbReference>
<evidence type="ECO:0000256" key="1">
    <source>
        <dbReference type="ARBA" id="ARBA00004790"/>
    </source>
</evidence>
<keyword evidence="8" id="KW-0732">Signal</keyword>
<feature type="chain" id="PRO_5044336583" description="Cytidyltransferase-like domain-containing protein" evidence="8">
    <location>
        <begin position="22"/>
        <end position="313"/>
    </location>
</feature>